<gene>
    <name evidence="1" type="ORF">VNO77_08550</name>
</gene>
<organism evidence="1 2">
    <name type="scientific">Canavalia gladiata</name>
    <name type="common">Sword bean</name>
    <name type="synonym">Dolichos gladiatus</name>
    <dbReference type="NCBI Taxonomy" id="3824"/>
    <lineage>
        <taxon>Eukaryota</taxon>
        <taxon>Viridiplantae</taxon>
        <taxon>Streptophyta</taxon>
        <taxon>Embryophyta</taxon>
        <taxon>Tracheophyta</taxon>
        <taxon>Spermatophyta</taxon>
        <taxon>Magnoliopsida</taxon>
        <taxon>eudicotyledons</taxon>
        <taxon>Gunneridae</taxon>
        <taxon>Pentapetalae</taxon>
        <taxon>rosids</taxon>
        <taxon>fabids</taxon>
        <taxon>Fabales</taxon>
        <taxon>Fabaceae</taxon>
        <taxon>Papilionoideae</taxon>
        <taxon>50 kb inversion clade</taxon>
        <taxon>NPAAA clade</taxon>
        <taxon>indigoferoid/millettioid clade</taxon>
        <taxon>Phaseoleae</taxon>
        <taxon>Canavalia</taxon>
    </lineage>
</organism>
<evidence type="ECO:0000313" key="2">
    <source>
        <dbReference type="Proteomes" id="UP001367508"/>
    </source>
</evidence>
<dbReference type="EMBL" id="JAYMYQ010000002">
    <property type="protein sequence ID" value="KAK7350226.1"/>
    <property type="molecule type" value="Genomic_DNA"/>
</dbReference>
<dbReference type="AlphaFoldDB" id="A0AAN9QX27"/>
<keyword evidence="2" id="KW-1185">Reference proteome</keyword>
<proteinExistence type="predicted"/>
<dbReference type="Proteomes" id="UP001367508">
    <property type="component" value="Unassembled WGS sequence"/>
</dbReference>
<accession>A0AAN9QX27</accession>
<reference evidence="1 2" key="1">
    <citation type="submission" date="2024-01" db="EMBL/GenBank/DDBJ databases">
        <title>The genomes of 5 underutilized Papilionoideae crops provide insights into root nodulation and disease resistanc.</title>
        <authorList>
            <person name="Jiang F."/>
        </authorList>
    </citation>
    <scope>NUCLEOTIDE SEQUENCE [LARGE SCALE GENOMIC DNA]</scope>
    <source>
        <strain evidence="1">LVBAO_FW01</strain>
        <tissue evidence="1">Leaves</tissue>
    </source>
</reference>
<evidence type="ECO:0000313" key="1">
    <source>
        <dbReference type="EMBL" id="KAK7350226.1"/>
    </source>
</evidence>
<name>A0AAN9QX27_CANGL</name>
<protein>
    <submittedName>
        <fullName evidence="1">Uncharacterized protein</fullName>
    </submittedName>
</protein>
<comment type="caution">
    <text evidence="1">The sequence shown here is derived from an EMBL/GenBank/DDBJ whole genome shotgun (WGS) entry which is preliminary data.</text>
</comment>
<sequence length="114" mass="13177">MIKIRQRMLTFMRLCVRFDRSSQLGRGVRGFESASPKIIVAGDEFEDPMEHSRVFRFPYLHNLLFFSMDPERILQPVTSVVSPSPPRIFPTPLLNQAPLFIWFSPVRIPLLSAS</sequence>